<protein>
    <submittedName>
        <fullName evidence="1">Uncharacterized protein</fullName>
    </submittedName>
</protein>
<sequence length="44" mass="4823">MYRKLSCTEHIETCIVGDWDLGDAVHVPHTQTACSSSVLFLSAT</sequence>
<proteinExistence type="predicted"/>
<reference evidence="1" key="2">
    <citation type="journal article" date="2015" name="Fish Shellfish Immunol.">
        <title>Early steps in the European eel (Anguilla anguilla)-Vibrio vulnificus interaction in the gills: Role of the RtxA13 toxin.</title>
        <authorList>
            <person name="Callol A."/>
            <person name="Pajuelo D."/>
            <person name="Ebbesson L."/>
            <person name="Teles M."/>
            <person name="MacKenzie S."/>
            <person name="Amaro C."/>
        </authorList>
    </citation>
    <scope>NUCLEOTIDE SEQUENCE</scope>
</reference>
<organism evidence="1">
    <name type="scientific">Anguilla anguilla</name>
    <name type="common">European freshwater eel</name>
    <name type="synonym">Muraena anguilla</name>
    <dbReference type="NCBI Taxonomy" id="7936"/>
    <lineage>
        <taxon>Eukaryota</taxon>
        <taxon>Metazoa</taxon>
        <taxon>Chordata</taxon>
        <taxon>Craniata</taxon>
        <taxon>Vertebrata</taxon>
        <taxon>Euteleostomi</taxon>
        <taxon>Actinopterygii</taxon>
        <taxon>Neopterygii</taxon>
        <taxon>Teleostei</taxon>
        <taxon>Anguilliformes</taxon>
        <taxon>Anguillidae</taxon>
        <taxon>Anguilla</taxon>
    </lineage>
</organism>
<dbReference type="EMBL" id="GBXM01105959">
    <property type="protein sequence ID" value="JAH02618.1"/>
    <property type="molecule type" value="Transcribed_RNA"/>
</dbReference>
<evidence type="ECO:0000313" key="1">
    <source>
        <dbReference type="EMBL" id="JAH02618.1"/>
    </source>
</evidence>
<accession>A0A0E9PFH6</accession>
<dbReference type="AlphaFoldDB" id="A0A0E9PFH6"/>
<name>A0A0E9PFH6_ANGAN</name>
<reference evidence="1" key="1">
    <citation type="submission" date="2014-11" db="EMBL/GenBank/DDBJ databases">
        <authorList>
            <person name="Amaro Gonzalez C."/>
        </authorList>
    </citation>
    <scope>NUCLEOTIDE SEQUENCE</scope>
</reference>